<dbReference type="InterPro" id="IPR029062">
    <property type="entry name" value="Class_I_gatase-like"/>
</dbReference>
<reference evidence="1 2" key="1">
    <citation type="submission" date="2019-07" db="EMBL/GenBank/DDBJ databases">
        <title>Full genome sequence of Humibacter sp. WJ7-1.</title>
        <authorList>
            <person name="Im W.-T."/>
        </authorList>
    </citation>
    <scope>NUCLEOTIDE SEQUENCE [LARGE SCALE GENOMIC DNA]</scope>
    <source>
        <strain evidence="1 2">WJ7-1</strain>
    </source>
</reference>
<accession>A0A5B8MAU3</accession>
<dbReference type="EMBL" id="CP042305">
    <property type="protein sequence ID" value="QDZ16935.1"/>
    <property type="molecule type" value="Genomic_DNA"/>
</dbReference>
<dbReference type="InterPro" id="IPR044668">
    <property type="entry name" value="PuuD-like"/>
</dbReference>
<dbReference type="PROSITE" id="PS51273">
    <property type="entry name" value="GATASE_TYPE_1"/>
    <property type="match status" value="1"/>
</dbReference>
<dbReference type="SUPFAM" id="SSF52317">
    <property type="entry name" value="Class I glutamine amidotransferase-like"/>
    <property type="match status" value="1"/>
</dbReference>
<dbReference type="PANTHER" id="PTHR43235">
    <property type="entry name" value="GLUTAMINE AMIDOTRANSFERASE PB2B2.05-RELATED"/>
    <property type="match status" value="1"/>
</dbReference>
<sequence length="240" mass="24784">MPVIGITTYHPSASWGTWSGVESDLLPAAYAQSVTAVGGVALLIPPVETADAARAAVGALDGLIIAGGEDVNPARYGEEPDPHVRSWSDARDASELLLLDAADAIALPVLGICRGMQVMAVHSGGTLVQHLPDVVGHARHAGSDNVFADTAVAVDAGCRLSALLPSELTVASHHHQAVARHPGFTATARDDDGVLQAMEASGDRFAVAVQWHPEQKPDEGLFAGLVEAAREYRSAATPAG</sequence>
<evidence type="ECO:0000313" key="2">
    <source>
        <dbReference type="Proteomes" id="UP000320216"/>
    </source>
</evidence>
<dbReference type="AlphaFoldDB" id="A0A5B8MAU3"/>
<dbReference type="GO" id="GO:0033969">
    <property type="term" value="F:gamma-glutamyl-gamma-aminobutyrate hydrolase activity"/>
    <property type="evidence" value="ECO:0007669"/>
    <property type="project" value="TreeGrafter"/>
</dbReference>
<dbReference type="Proteomes" id="UP000320216">
    <property type="component" value="Chromosome"/>
</dbReference>
<dbReference type="Gene3D" id="3.40.50.880">
    <property type="match status" value="1"/>
</dbReference>
<dbReference type="InterPro" id="IPR011697">
    <property type="entry name" value="Peptidase_C26"/>
</dbReference>
<proteinExistence type="predicted"/>
<organism evidence="1 2">
    <name type="scientific">Humibacter ginsenosidimutans</name>
    <dbReference type="NCBI Taxonomy" id="2599293"/>
    <lineage>
        <taxon>Bacteria</taxon>
        <taxon>Bacillati</taxon>
        <taxon>Actinomycetota</taxon>
        <taxon>Actinomycetes</taxon>
        <taxon>Micrococcales</taxon>
        <taxon>Microbacteriaceae</taxon>
        <taxon>Humibacter</taxon>
    </lineage>
</organism>
<keyword evidence="2" id="KW-1185">Reference proteome</keyword>
<evidence type="ECO:0000313" key="1">
    <source>
        <dbReference type="EMBL" id="QDZ16935.1"/>
    </source>
</evidence>
<name>A0A5B8MAU3_9MICO</name>
<keyword evidence="1" id="KW-0378">Hydrolase</keyword>
<dbReference type="CDD" id="cd01745">
    <property type="entry name" value="GATase1_2"/>
    <property type="match status" value="1"/>
</dbReference>
<dbReference type="KEGG" id="huw:FPZ11_15790"/>
<dbReference type="GO" id="GO:0005829">
    <property type="term" value="C:cytosol"/>
    <property type="evidence" value="ECO:0007669"/>
    <property type="project" value="TreeGrafter"/>
</dbReference>
<protein>
    <submittedName>
        <fullName evidence="1">Gamma-glutamyl-gamma-aminobutyrate hydrolase family protein</fullName>
    </submittedName>
</protein>
<dbReference type="OrthoDB" id="9813383at2"/>
<gene>
    <name evidence="1" type="ORF">FPZ11_15790</name>
</gene>
<dbReference type="GO" id="GO:0006598">
    <property type="term" value="P:polyamine catabolic process"/>
    <property type="evidence" value="ECO:0007669"/>
    <property type="project" value="TreeGrafter"/>
</dbReference>
<dbReference type="PANTHER" id="PTHR43235:SF1">
    <property type="entry name" value="GLUTAMINE AMIDOTRANSFERASE PB2B2.05-RELATED"/>
    <property type="match status" value="1"/>
</dbReference>
<dbReference type="Pfam" id="PF07722">
    <property type="entry name" value="Peptidase_C26"/>
    <property type="match status" value="1"/>
</dbReference>